<feature type="non-terminal residue" evidence="1">
    <location>
        <position position="1"/>
    </location>
</feature>
<reference evidence="1" key="1">
    <citation type="submission" date="2021-02" db="EMBL/GenBank/DDBJ databases">
        <authorList>
            <person name="Dougan E. K."/>
            <person name="Rhodes N."/>
            <person name="Thang M."/>
            <person name="Chan C."/>
        </authorList>
    </citation>
    <scope>NUCLEOTIDE SEQUENCE</scope>
</reference>
<feature type="non-terminal residue" evidence="1">
    <location>
        <position position="54"/>
    </location>
</feature>
<dbReference type="Proteomes" id="UP000654075">
    <property type="component" value="Unassembled WGS sequence"/>
</dbReference>
<organism evidence="1 2">
    <name type="scientific">Polarella glacialis</name>
    <name type="common">Dinoflagellate</name>
    <dbReference type="NCBI Taxonomy" id="89957"/>
    <lineage>
        <taxon>Eukaryota</taxon>
        <taxon>Sar</taxon>
        <taxon>Alveolata</taxon>
        <taxon>Dinophyceae</taxon>
        <taxon>Suessiales</taxon>
        <taxon>Suessiaceae</taxon>
        <taxon>Polarella</taxon>
    </lineage>
</organism>
<name>A0A813EGW7_POLGL</name>
<dbReference type="OrthoDB" id="446683at2759"/>
<evidence type="ECO:0000313" key="1">
    <source>
        <dbReference type="EMBL" id="CAE8599584.1"/>
    </source>
</evidence>
<proteinExistence type="predicted"/>
<sequence>VWAGELSGGRLHLFRWEGDRLLRVWTPPGFEALPPDAPRRTLWLNDGQNLFRDE</sequence>
<protein>
    <submittedName>
        <fullName evidence="1">Uncharacterized protein</fullName>
    </submittedName>
</protein>
<dbReference type="AlphaFoldDB" id="A0A813EGW7"/>
<evidence type="ECO:0000313" key="2">
    <source>
        <dbReference type="Proteomes" id="UP000654075"/>
    </source>
</evidence>
<comment type="caution">
    <text evidence="1">The sequence shown here is derived from an EMBL/GenBank/DDBJ whole genome shotgun (WGS) entry which is preliminary data.</text>
</comment>
<keyword evidence="2" id="KW-1185">Reference proteome</keyword>
<gene>
    <name evidence="1" type="ORF">PGLA1383_LOCUS17930</name>
</gene>
<accession>A0A813EGW7</accession>
<dbReference type="EMBL" id="CAJNNV010011277">
    <property type="protein sequence ID" value="CAE8599584.1"/>
    <property type="molecule type" value="Genomic_DNA"/>
</dbReference>